<evidence type="ECO:0000256" key="2">
    <source>
        <dbReference type="SAM" id="Coils"/>
    </source>
</evidence>
<organism evidence="4 5">
    <name type="scientific">Ceratopteris richardii</name>
    <name type="common">Triangle waterfern</name>
    <dbReference type="NCBI Taxonomy" id="49495"/>
    <lineage>
        <taxon>Eukaryota</taxon>
        <taxon>Viridiplantae</taxon>
        <taxon>Streptophyta</taxon>
        <taxon>Embryophyta</taxon>
        <taxon>Tracheophyta</taxon>
        <taxon>Polypodiopsida</taxon>
        <taxon>Polypodiidae</taxon>
        <taxon>Polypodiales</taxon>
        <taxon>Pteridineae</taxon>
        <taxon>Pteridaceae</taxon>
        <taxon>Parkerioideae</taxon>
        <taxon>Ceratopteris</taxon>
    </lineage>
</organism>
<comment type="caution">
    <text evidence="4">The sequence shown here is derived from an EMBL/GenBank/DDBJ whole genome shotgun (WGS) entry which is preliminary data.</text>
</comment>
<evidence type="ECO:0000313" key="5">
    <source>
        <dbReference type="Proteomes" id="UP000825935"/>
    </source>
</evidence>
<feature type="region of interest" description="Disordered" evidence="3">
    <location>
        <begin position="1"/>
        <end position="23"/>
    </location>
</feature>
<keyword evidence="5" id="KW-1185">Reference proteome</keyword>
<evidence type="ECO:0008006" key="6">
    <source>
        <dbReference type="Google" id="ProtNLM"/>
    </source>
</evidence>
<dbReference type="EMBL" id="CM035443">
    <property type="protein sequence ID" value="KAH7277889.1"/>
    <property type="molecule type" value="Genomic_DNA"/>
</dbReference>
<dbReference type="InterPro" id="IPR027417">
    <property type="entry name" value="P-loop_NTPase"/>
</dbReference>
<dbReference type="Proteomes" id="UP000825935">
    <property type="component" value="Chromosome 38"/>
</dbReference>
<keyword evidence="1" id="KW-0934">Plastid</keyword>
<feature type="coiled-coil region" evidence="2">
    <location>
        <begin position="259"/>
        <end position="286"/>
    </location>
</feature>
<gene>
    <name evidence="4" type="ORF">KP509_38G013700</name>
</gene>
<proteinExistence type="predicted"/>
<keyword evidence="1" id="KW-0150">Chloroplast</keyword>
<feature type="compositionally biased region" description="Low complexity" evidence="3">
    <location>
        <begin position="1"/>
        <end position="13"/>
    </location>
</feature>
<dbReference type="SUPFAM" id="SSF52540">
    <property type="entry name" value="P-loop containing nucleoside triphosphate hydrolases"/>
    <property type="match status" value="2"/>
</dbReference>
<sequence length="615" mass="70208">MGNASSQSSPSSSTMTCAQRRGGLLDPRNQLENVYERLIAQNEEVKEQFRKAFQPVRILVVGRSGSGKSTLIRLLVGDQGPRIMSLGDIGNQDIVTEWRYPDPALPLVIHDTNGIGVDGKQRIADIKKFLDARLATGVEFAERVHAVWYVFNAVDNRKCEDGGLLELMCGYGSKELPLLLLMTHNDVAEIWEGMHGETLELLLAKVQDEERRKKLSETVVKVGNRIKFYRDTGDILKQGSIRDVKDMEMVFERTKQLMHKELENVYERLIAQKEQMKEQFRKASQSVHILVVGRSGSGRSTLIRLLLGDKRPRSMSRGDIGNQDIVTEWRYPDPSPQLVIHDSSGIDVDGKQQIADIKKFLDARLATGVEFAERVHAVWYVFNAVDNQKCEDGGLLKLLCDYGSKELPLLLIMTHNDIAEKLEHRIYGEDFWQLLEKVEDEERRKKLSQMMVKIGNKIKFDRDTGEILKQRSILDVKGLEMVLEWTKQLIHKELWITWVACQAADMNGKLEESANLIVRCRKHQSWALSALAPGMSQLLLTFGRVIRDLSKIWNVQQELDEAIINDFLKEDMFTSAFFRHRKKRRIHVDAADGRTDGRWIDPLRDDGGRRKGHGG</sequence>
<reference evidence="4" key="1">
    <citation type="submission" date="2021-08" db="EMBL/GenBank/DDBJ databases">
        <title>WGS assembly of Ceratopteris richardii.</title>
        <authorList>
            <person name="Marchant D.B."/>
            <person name="Chen G."/>
            <person name="Jenkins J."/>
            <person name="Shu S."/>
            <person name="Leebens-Mack J."/>
            <person name="Grimwood J."/>
            <person name="Schmutz J."/>
            <person name="Soltis P."/>
            <person name="Soltis D."/>
            <person name="Chen Z.-H."/>
        </authorList>
    </citation>
    <scope>NUCLEOTIDE SEQUENCE</scope>
    <source>
        <strain evidence="4">Whitten #5841</strain>
        <tissue evidence="4">Leaf</tissue>
    </source>
</reference>
<dbReference type="Gene3D" id="3.40.50.300">
    <property type="entry name" value="P-loop containing nucleotide triphosphate hydrolases"/>
    <property type="match status" value="2"/>
</dbReference>
<evidence type="ECO:0000313" key="4">
    <source>
        <dbReference type="EMBL" id="KAH7277889.1"/>
    </source>
</evidence>
<protein>
    <recommendedName>
        <fullName evidence="6">G domain-containing protein</fullName>
    </recommendedName>
</protein>
<name>A0A8T2Q2J4_CERRI</name>
<evidence type="ECO:0000256" key="3">
    <source>
        <dbReference type="SAM" id="MobiDB-lite"/>
    </source>
</evidence>
<dbReference type="AlphaFoldDB" id="A0A8T2Q2J4"/>
<dbReference type="OMA" id="IVTEWRY"/>
<dbReference type="CDD" id="cd00882">
    <property type="entry name" value="Ras_like_GTPase"/>
    <property type="match status" value="2"/>
</dbReference>
<accession>A0A8T2Q2J4</accession>
<keyword evidence="2" id="KW-0175">Coiled coil</keyword>
<evidence type="ECO:0000256" key="1">
    <source>
        <dbReference type="ARBA" id="ARBA00022528"/>
    </source>
</evidence>
<dbReference type="OrthoDB" id="391988at2759"/>